<dbReference type="Gene3D" id="2.60.120.620">
    <property type="entry name" value="q2cbj1_9rhob like domain"/>
    <property type="match status" value="1"/>
</dbReference>
<evidence type="ECO:0000256" key="15">
    <source>
        <dbReference type="SAM" id="SignalP"/>
    </source>
</evidence>
<dbReference type="PANTHER" id="PTHR10869:SF238">
    <property type="entry name" value="PROLYL 4-HYDROXYLASE 6-RELATED"/>
    <property type="match status" value="1"/>
</dbReference>
<evidence type="ECO:0000256" key="11">
    <source>
        <dbReference type="ARBA" id="ARBA00023004"/>
    </source>
</evidence>
<keyword evidence="12" id="KW-0472">Membrane</keyword>
<gene>
    <name evidence="18" type="ORF">TSPGSL018_14661</name>
</gene>
<evidence type="ECO:0000256" key="10">
    <source>
        <dbReference type="ARBA" id="ARBA00023002"/>
    </source>
</evidence>
<comment type="similarity">
    <text evidence="3">Belongs to the P4HA family.</text>
</comment>
<comment type="cofactor">
    <cofactor evidence="1">
        <name>L-ascorbate</name>
        <dbReference type="ChEBI" id="CHEBI:38290"/>
    </cofactor>
</comment>
<dbReference type="PROSITE" id="PS51670">
    <property type="entry name" value="SHKT"/>
    <property type="match status" value="1"/>
</dbReference>
<comment type="subcellular location">
    <subcellularLocation>
        <location evidence="2">Endoplasmic reticulum membrane</location>
        <topology evidence="2">Single-pass type II membrane protein</topology>
    </subcellularLocation>
</comment>
<keyword evidence="5" id="KW-0812">Transmembrane</keyword>
<dbReference type="GO" id="GO:0005789">
    <property type="term" value="C:endoplasmic reticulum membrane"/>
    <property type="evidence" value="ECO:0007669"/>
    <property type="project" value="UniProtKB-SubCell"/>
</dbReference>
<evidence type="ECO:0000256" key="7">
    <source>
        <dbReference type="ARBA" id="ARBA00022964"/>
    </source>
</evidence>
<dbReference type="InterPro" id="IPR044862">
    <property type="entry name" value="Pro_4_hyd_alph_FE2OG_OXY"/>
</dbReference>
<dbReference type="EMBL" id="GBEZ01006775">
    <property type="protein sequence ID" value="JAC78642.1"/>
    <property type="molecule type" value="Transcribed_RNA"/>
</dbReference>
<keyword evidence="8" id="KW-0735">Signal-anchor</keyword>
<keyword evidence="11" id="KW-0408">Iron</keyword>
<feature type="chain" id="PRO_5030002219" description="procollagen-proline 4-dioxygenase" evidence="15">
    <location>
        <begin position="24"/>
        <end position="367"/>
    </location>
</feature>
<proteinExistence type="inferred from homology"/>
<evidence type="ECO:0000259" key="17">
    <source>
        <dbReference type="PROSITE" id="PS51670"/>
    </source>
</evidence>
<feature type="domain" description="Fe2OG dioxygenase" evidence="16">
    <location>
        <begin position="187"/>
        <end position="313"/>
    </location>
</feature>
<keyword evidence="9" id="KW-1133">Transmembrane helix</keyword>
<comment type="catalytic activity">
    <reaction evidence="14">
        <text>L-prolyl-[collagen] + 2-oxoglutarate + O2 = trans-4-hydroxy-L-prolyl-[collagen] + succinate + CO2</text>
        <dbReference type="Rhea" id="RHEA:18945"/>
        <dbReference type="Rhea" id="RHEA-COMP:11676"/>
        <dbReference type="Rhea" id="RHEA-COMP:11680"/>
        <dbReference type="ChEBI" id="CHEBI:15379"/>
        <dbReference type="ChEBI" id="CHEBI:16526"/>
        <dbReference type="ChEBI" id="CHEBI:16810"/>
        <dbReference type="ChEBI" id="CHEBI:30031"/>
        <dbReference type="ChEBI" id="CHEBI:50342"/>
        <dbReference type="ChEBI" id="CHEBI:61965"/>
        <dbReference type="EC" id="1.14.11.2"/>
    </reaction>
</comment>
<evidence type="ECO:0000256" key="13">
    <source>
        <dbReference type="ARBA" id="ARBA00023180"/>
    </source>
</evidence>
<evidence type="ECO:0000259" key="16">
    <source>
        <dbReference type="PROSITE" id="PS51471"/>
    </source>
</evidence>
<evidence type="ECO:0000256" key="2">
    <source>
        <dbReference type="ARBA" id="ARBA00004648"/>
    </source>
</evidence>
<dbReference type="GO" id="GO:0031418">
    <property type="term" value="F:L-ascorbic acid binding"/>
    <property type="evidence" value="ECO:0007669"/>
    <property type="project" value="InterPro"/>
</dbReference>
<dbReference type="EC" id="1.14.11.2" evidence="4"/>
<dbReference type="PROSITE" id="PS51471">
    <property type="entry name" value="FE2OG_OXY"/>
    <property type="match status" value="1"/>
</dbReference>
<keyword evidence="13" id="KW-0325">Glycoprotein</keyword>
<accession>A0A061S0K5</accession>
<dbReference type="GO" id="GO:0004656">
    <property type="term" value="F:procollagen-proline 4-dioxygenase activity"/>
    <property type="evidence" value="ECO:0007669"/>
    <property type="project" value="UniProtKB-EC"/>
</dbReference>
<dbReference type="SMART" id="SM00254">
    <property type="entry name" value="ShKT"/>
    <property type="match status" value="1"/>
</dbReference>
<evidence type="ECO:0000256" key="14">
    <source>
        <dbReference type="ARBA" id="ARBA00049169"/>
    </source>
</evidence>
<evidence type="ECO:0000256" key="4">
    <source>
        <dbReference type="ARBA" id="ARBA00012269"/>
    </source>
</evidence>
<organism evidence="18">
    <name type="scientific">Tetraselmis sp. GSL018</name>
    <dbReference type="NCBI Taxonomy" id="582737"/>
    <lineage>
        <taxon>Eukaryota</taxon>
        <taxon>Viridiplantae</taxon>
        <taxon>Chlorophyta</taxon>
        <taxon>core chlorophytes</taxon>
        <taxon>Chlorodendrophyceae</taxon>
        <taxon>Chlorodendrales</taxon>
        <taxon>Chlorodendraceae</taxon>
        <taxon>Tetraselmis</taxon>
    </lineage>
</organism>
<keyword evidence="7" id="KW-0223">Dioxygenase</keyword>
<feature type="domain" description="ShKT" evidence="17">
    <location>
        <begin position="327"/>
        <end position="361"/>
    </location>
</feature>
<evidence type="ECO:0000256" key="6">
    <source>
        <dbReference type="ARBA" id="ARBA00022723"/>
    </source>
</evidence>
<evidence type="ECO:0000256" key="8">
    <source>
        <dbReference type="ARBA" id="ARBA00022968"/>
    </source>
</evidence>
<evidence type="ECO:0000256" key="5">
    <source>
        <dbReference type="ARBA" id="ARBA00022692"/>
    </source>
</evidence>
<evidence type="ECO:0000256" key="12">
    <source>
        <dbReference type="ARBA" id="ARBA00023136"/>
    </source>
</evidence>
<dbReference type="FunFam" id="2.60.120.620:FF:000002">
    <property type="entry name" value="Prolyl 4-hydroxylase 4"/>
    <property type="match status" value="1"/>
</dbReference>
<reference evidence="18" key="1">
    <citation type="submission" date="2014-05" db="EMBL/GenBank/DDBJ databases">
        <title>The transcriptome of the halophilic microalga Tetraselmis sp. GSL018 isolated from the Great Salt Lake, Utah.</title>
        <authorList>
            <person name="Jinkerson R.E."/>
            <person name="D'Adamo S."/>
            <person name="Posewitz M.C."/>
        </authorList>
    </citation>
    <scope>NUCLEOTIDE SEQUENCE</scope>
    <source>
        <strain evidence="18">GSL018</strain>
    </source>
</reference>
<evidence type="ECO:0000256" key="1">
    <source>
        <dbReference type="ARBA" id="ARBA00001961"/>
    </source>
</evidence>
<dbReference type="AlphaFoldDB" id="A0A061S0K5"/>
<evidence type="ECO:0000256" key="9">
    <source>
        <dbReference type="ARBA" id="ARBA00022989"/>
    </source>
</evidence>
<dbReference type="PANTHER" id="PTHR10869">
    <property type="entry name" value="PROLYL 4-HYDROXYLASE ALPHA SUBUNIT"/>
    <property type="match status" value="1"/>
</dbReference>
<name>A0A061S0K5_9CHLO</name>
<evidence type="ECO:0000313" key="18">
    <source>
        <dbReference type="EMBL" id="JAC78642.1"/>
    </source>
</evidence>
<dbReference type="InterPro" id="IPR045054">
    <property type="entry name" value="P4HA-like"/>
</dbReference>
<dbReference type="GO" id="GO:0005506">
    <property type="term" value="F:iron ion binding"/>
    <property type="evidence" value="ECO:0007669"/>
    <property type="project" value="InterPro"/>
</dbReference>
<evidence type="ECO:0000256" key="3">
    <source>
        <dbReference type="ARBA" id="ARBA00006511"/>
    </source>
</evidence>
<keyword evidence="10" id="KW-0560">Oxidoreductase</keyword>
<dbReference type="InterPro" id="IPR003582">
    <property type="entry name" value="ShKT_dom"/>
</dbReference>
<dbReference type="Pfam" id="PF01549">
    <property type="entry name" value="ShK"/>
    <property type="match status" value="1"/>
</dbReference>
<protein>
    <recommendedName>
        <fullName evidence="4">procollagen-proline 4-dioxygenase</fullName>
        <ecNumber evidence="4">1.14.11.2</ecNumber>
    </recommendedName>
</protein>
<dbReference type="InterPro" id="IPR005123">
    <property type="entry name" value="Oxoglu/Fe-dep_dioxygenase_dom"/>
</dbReference>
<sequence length="367" mass="40972">MRLCRTWLSVTFVFQQILTPTIAIRVVQGFPHEDHAESTIKYLQDDRFPGWKGEVATVATLAQEAERLEEEHDRWVATRGVIPVSRGRFVLGGSSGKVTYSGEVFQLSTAPRVYLYKNFLSVEECDFLISHSRKKLQASTVVDNKTGKSVPSQVRTSYGTHFSKGENDVVEAIEKRIAEATMIPEDHGEPMQILRYEHGQKYEAHQDYFHDEYNQREEMGGQRVATLLMYLATVEDGAGGETVFPQAKVANDTRDASVWSECALRGLSVKATKGDAVLFYSIKPDGSLDPRSLHGSCPTFRGEKWSATKWLRAGPFGGKKAKPRSGCFDTEFMCPEWAEKGECDANPGYMKLECRKSCGVCTGPETA</sequence>
<dbReference type="Pfam" id="PF13640">
    <property type="entry name" value="2OG-FeII_Oxy_3"/>
    <property type="match status" value="1"/>
</dbReference>
<feature type="signal peptide" evidence="15">
    <location>
        <begin position="1"/>
        <end position="23"/>
    </location>
</feature>
<dbReference type="SMART" id="SM00702">
    <property type="entry name" value="P4Hc"/>
    <property type="match status" value="1"/>
</dbReference>
<keyword evidence="6" id="KW-0479">Metal-binding</keyword>
<keyword evidence="15" id="KW-0732">Signal</keyword>
<dbReference type="InterPro" id="IPR006620">
    <property type="entry name" value="Pro_4_hyd_alph"/>
</dbReference>